<dbReference type="Gene3D" id="3.40.50.1820">
    <property type="entry name" value="alpha/beta hydrolase"/>
    <property type="match status" value="1"/>
</dbReference>
<feature type="domain" description="Alpha/beta hydrolase fold-3" evidence="4">
    <location>
        <begin position="77"/>
        <end position="294"/>
    </location>
</feature>
<evidence type="ECO:0000256" key="2">
    <source>
        <dbReference type="ARBA" id="ARBA00022801"/>
    </source>
</evidence>
<comment type="similarity">
    <text evidence="1">Belongs to the 'GDXG' lipolytic enzyme family.</text>
</comment>
<dbReference type="GO" id="GO:0016787">
    <property type="term" value="F:hydrolase activity"/>
    <property type="evidence" value="ECO:0007669"/>
    <property type="project" value="UniProtKB-KW"/>
</dbReference>
<dbReference type="PROSITE" id="PS01174">
    <property type="entry name" value="LIPASE_GDXG_SER"/>
    <property type="match status" value="1"/>
</dbReference>
<name>A0A3L7DZE7_9GAMM</name>
<sequence>MSQYDIDPAYLGFPNIRYVHNRWWLRAISMVLRVMRINHRWDDDIEVRKHRVTGVDANSIRVLEIASCEAGRKAPAIVYLHGGAFFLTYAGLHLDNAQRYARTGQCRVFLVDYRLSTQAPFPAAQDDCQSALEWVHDNAAALGIDKERLLVAGDSAGGCLAASCTHMTQDRNRHRGEAINIRAQLLIYPVTDCEAKTASANSFTDTPLWTRDGNRLMWDLYLGQGAQPRGTGGAGIPRYASPAHRESLQGLPSAYIEVAQFDPLHDEACDYARALQADGVPVQLVETEHTVHGYDAVDCDRTRKYMARRLKALKNFLQ</sequence>
<dbReference type="OrthoDB" id="9806180at2"/>
<dbReference type="AlphaFoldDB" id="A0A3L7DZE7"/>
<proteinExistence type="inferred from homology"/>
<evidence type="ECO:0000259" key="4">
    <source>
        <dbReference type="Pfam" id="PF07859"/>
    </source>
</evidence>
<dbReference type="Pfam" id="PF07859">
    <property type="entry name" value="Abhydrolase_3"/>
    <property type="match status" value="1"/>
</dbReference>
<evidence type="ECO:0000313" key="5">
    <source>
        <dbReference type="EMBL" id="RLQ21361.1"/>
    </source>
</evidence>
<evidence type="ECO:0000256" key="3">
    <source>
        <dbReference type="PROSITE-ProRule" id="PRU10038"/>
    </source>
</evidence>
<keyword evidence="6" id="KW-1185">Reference proteome</keyword>
<reference evidence="5 6" key="1">
    <citation type="submission" date="2018-07" db="EMBL/GenBank/DDBJ databases">
        <title>Halioglobus sp. genome submission.</title>
        <authorList>
            <person name="Ye M.-Q."/>
            <person name="Du Z.-J."/>
        </authorList>
    </citation>
    <scope>NUCLEOTIDE SEQUENCE [LARGE SCALE GENOMIC DNA]</scope>
    <source>
        <strain evidence="5 6">U0301</strain>
    </source>
</reference>
<comment type="caution">
    <text evidence="5">The sequence shown here is derived from an EMBL/GenBank/DDBJ whole genome shotgun (WGS) entry which is preliminary data.</text>
</comment>
<evidence type="ECO:0000313" key="6">
    <source>
        <dbReference type="Proteomes" id="UP000265509"/>
    </source>
</evidence>
<dbReference type="PANTHER" id="PTHR48081">
    <property type="entry name" value="AB HYDROLASE SUPERFAMILY PROTEIN C4A8.06C"/>
    <property type="match status" value="1"/>
</dbReference>
<dbReference type="RefSeq" id="WP_117955154.1">
    <property type="nucleotide sequence ID" value="NZ_QRAN01000013.1"/>
</dbReference>
<dbReference type="InterPro" id="IPR013094">
    <property type="entry name" value="AB_hydrolase_3"/>
</dbReference>
<dbReference type="PANTHER" id="PTHR48081:SF8">
    <property type="entry name" value="ALPHA_BETA HYDROLASE FOLD-3 DOMAIN-CONTAINING PROTEIN-RELATED"/>
    <property type="match status" value="1"/>
</dbReference>
<dbReference type="EMBL" id="QRAN01000013">
    <property type="protein sequence ID" value="RLQ21361.1"/>
    <property type="molecule type" value="Genomic_DNA"/>
</dbReference>
<gene>
    <name evidence="5" type="ORF">DWB85_12575</name>
</gene>
<dbReference type="SUPFAM" id="SSF53474">
    <property type="entry name" value="alpha/beta-Hydrolases"/>
    <property type="match status" value="1"/>
</dbReference>
<dbReference type="Proteomes" id="UP000265509">
    <property type="component" value="Unassembled WGS sequence"/>
</dbReference>
<organism evidence="5 6">
    <name type="scientific">Seongchinamella sediminis</name>
    <dbReference type="NCBI Taxonomy" id="2283635"/>
    <lineage>
        <taxon>Bacteria</taxon>
        <taxon>Pseudomonadati</taxon>
        <taxon>Pseudomonadota</taxon>
        <taxon>Gammaproteobacteria</taxon>
        <taxon>Cellvibrionales</taxon>
        <taxon>Halieaceae</taxon>
        <taxon>Seongchinamella</taxon>
    </lineage>
</organism>
<dbReference type="InterPro" id="IPR029058">
    <property type="entry name" value="AB_hydrolase_fold"/>
</dbReference>
<keyword evidence="2 5" id="KW-0378">Hydrolase</keyword>
<evidence type="ECO:0000256" key="1">
    <source>
        <dbReference type="ARBA" id="ARBA00010515"/>
    </source>
</evidence>
<protein>
    <submittedName>
        <fullName evidence="5">Alpha/beta hydrolase</fullName>
    </submittedName>
</protein>
<dbReference type="InterPro" id="IPR033140">
    <property type="entry name" value="Lipase_GDXG_put_SER_AS"/>
</dbReference>
<dbReference type="InterPro" id="IPR050300">
    <property type="entry name" value="GDXG_lipolytic_enzyme"/>
</dbReference>
<accession>A0A3L7DZE7</accession>
<feature type="active site" evidence="3">
    <location>
        <position position="155"/>
    </location>
</feature>